<sequence>MYHAFVKRLVRRNFELVNEKNFDALIASCAPDIHHRFGGSHALGGERHDAVAFRAWCDRLGRLVPTLRLEVQDVWVKGNPWDTTAIARWTSTGSFPDGSPYNNHGVHVIRLLRGKVVSIDANEDSEAVAALLAALTATGIDEAAATPIQS</sequence>
<protein>
    <recommendedName>
        <fullName evidence="1">SnoaL-like domain-containing protein</fullName>
    </recommendedName>
</protein>
<gene>
    <name evidence="2" type="ORF">GSU69_08510</name>
</gene>
<evidence type="ECO:0000259" key="1">
    <source>
        <dbReference type="Pfam" id="PF12680"/>
    </source>
</evidence>
<dbReference type="Gene3D" id="3.10.450.50">
    <property type="match status" value="1"/>
</dbReference>
<name>A0ABX6GZ63_9MICO</name>
<organism evidence="2 3">
    <name type="scientific">Rathayibacter festucae</name>
    <dbReference type="NCBI Taxonomy" id="110937"/>
    <lineage>
        <taxon>Bacteria</taxon>
        <taxon>Bacillati</taxon>
        <taxon>Actinomycetota</taxon>
        <taxon>Actinomycetes</taxon>
        <taxon>Micrococcales</taxon>
        <taxon>Microbacteriaceae</taxon>
        <taxon>Rathayibacter</taxon>
    </lineage>
</organism>
<proteinExistence type="predicted"/>
<accession>A0ABX6GZ63</accession>
<dbReference type="EMBL" id="CP047180">
    <property type="protein sequence ID" value="QHC62718.1"/>
    <property type="molecule type" value="Genomic_DNA"/>
</dbReference>
<dbReference type="RefSeq" id="WP_159422654.1">
    <property type="nucleotide sequence ID" value="NZ_CP047180.1"/>
</dbReference>
<dbReference type="SUPFAM" id="SSF54427">
    <property type="entry name" value="NTF2-like"/>
    <property type="match status" value="1"/>
</dbReference>
<reference evidence="3" key="1">
    <citation type="submission" date="2019-12" db="EMBL/GenBank/DDBJ databases">
        <title>Complete and draft genome sequences of new strains and members of some known species of the genus Rathayibacter isolated from plants.</title>
        <authorList>
            <person name="Tarlachkov S.V."/>
            <person name="Starodumova I.P."/>
            <person name="Dorofeeva L.V."/>
            <person name="Prisyazhnaya N.V."/>
            <person name="Leyn S."/>
            <person name="Zlamal J."/>
            <person name="Elan M."/>
            <person name="Osterman A.L."/>
            <person name="Nadler S."/>
            <person name="Subbotin S.A."/>
            <person name="Evtushenko L.I."/>
        </authorList>
    </citation>
    <scope>NUCLEOTIDE SEQUENCE [LARGE SCALE GENOMIC DNA]</scope>
    <source>
        <strain evidence="3">VKM Ac-2802</strain>
    </source>
</reference>
<dbReference type="InterPro" id="IPR032710">
    <property type="entry name" value="NTF2-like_dom_sf"/>
</dbReference>
<dbReference type="Pfam" id="PF12680">
    <property type="entry name" value="SnoaL_2"/>
    <property type="match status" value="1"/>
</dbReference>
<dbReference type="InterPro" id="IPR037401">
    <property type="entry name" value="SnoaL-like"/>
</dbReference>
<evidence type="ECO:0000313" key="3">
    <source>
        <dbReference type="Proteomes" id="UP000464597"/>
    </source>
</evidence>
<feature type="domain" description="SnoaL-like" evidence="1">
    <location>
        <begin position="10"/>
        <end position="118"/>
    </location>
</feature>
<dbReference type="Proteomes" id="UP000464597">
    <property type="component" value="Chromosome"/>
</dbReference>
<keyword evidence="3" id="KW-1185">Reference proteome</keyword>
<evidence type="ECO:0000313" key="2">
    <source>
        <dbReference type="EMBL" id="QHC62718.1"/>
    </source>
</evidence>